<evidence type="ECO:0000313" key="3">
    <source>
        <dbReference type="Proteomes" id="UP001283361"/>
    </source>
</evidence>
<evidence type="ECO:0000313" key="2">
    <source>
        <dbReference type="EMBL" id="KAK3762409.1"/>
    </source>
</evidence>
<gene>
    <name evidence="2" type="ORF">RRG08_065194</name>
</gene>
<organism evidence="2 3">
    <name type="scientific">Elysia crispata</name>
    <name type="common">lettuce slug</name>
    <dbReference type="NCBI Taxonomy" id="231223"/>
    <lineage>
        <taxon>Eukaryota</taxon>
        <taxon>Metazoa</taxon>
        <taxon>Spiralia</taxon>
        <taxon>Lophotrochozoa</taxon>
        <taxon>Mollusca</taxon>
        <taxon>Gastropoda</taxon>
        <taxon>Heterobranchia</taxon>
        <taxon>Euthyneura</taxon>
        <taxon>Panpulmonata</taxon>
        <taxon>Sacoglossa</taxon>
        <taxon>Placobranchoidea</taxon>
        <taxon>Plakobranchidae</taxon>
        <taxon>Elysia</taxon>
    </lineage>
</organism>
<feature type="region of interest" description="Disordered" evidence="1">
    <location>
        <begin position="55"/>
        <end position="74"/>
    </location>
</feature>
<dbReference type="Proteomes" id="UP001283361">
    <property type="component" value="Unassembled WGS sequence"/>
</dbReference>
<comment type="caution">
    <text evidence="2">The sequence shown here is derived from an EMBL/GenBank/DDBJ whole genome shotgun (WGS) entry which is preliminary data.</text>
</comment>
<protein>
    <submittedName>
        <fullName evidence="2">Uncharacterized protein</fullName>
    </submittedName>
</protein>
<proteinExistence type="predicted"/>
<accession>A0AAE0Z3W7</accession>
<keyword evidence="3" id="KW-1185">Reference proteome</keyword>
<name>A0AAE0Z3W7_9GAST</name>
<sequence length="74" mass="8234">MSSGSTLTVQLRENIVCLDHRIAALQGHTEKHDSILDSLRFQRGPRDTQHSDVILKPGLKQTAENKKGSTLRKA</sequence>
<dbReference type="AlphaFoldDB" id="A0AAE0Z3W7"/>
<dbReference type="EMBL" id="JAWDGP010004712">
    <property type="protein sequence ID" value="KAK3762409.1"/>
    <property type="molecule type" value="Genomic_DNA"/>
</dbReference>
<reference evidence="2" key="1">
    <citation type="journal article" date="2023" name="G3 (Bethesda)">
        <title>A reference genome for the long-term kleptoplast-retaining sea slug Elysia crispata morphotype clarki.</title>
        <authorList>
            <person name="Eastman K.E."/>
            <person name="Pendleton A.L."/>
            <person name="Shaikh M.A."/>
            <person name="Suttiyut T."/>
            <person name="Ogas R."/>
            <person name="Tomko P."/>
            <person name="Gavelis G."/>
            <person name="Widhalm J.R."/>
            <person name="Wisecaver J.H."/>
        </authorList>
    </citation>
    <scope>NUCLEOTIDE SEQUENCE</scope>
    <source>
        <strain evidence="2">ECLA1</strain>
    </source>
</reference>
<evidence type="ECO:0000256" key="1">
    <source>
        <dbReference type="SAM" id="MobiDB-lite"/>
    </source>
</evidence>